<dbReference type="InterPro" id="IPR013783">
    <property type="entry name" value="Ig-like_fold"/>
</dbReference>
<evidence type="ECO:0000256" key="1">
    <source>
        <dbReference type="SAM" id="SignalP"/>
    </source>
</evidence>
<evidence type="ECO:0000259" key="2">
    <source>
        <dbReference type="PROSITE" id="PS50853"/>
    </source>
</evidence>
<keyword evidence="1" id="KW-0732">Signal</keyword>
<dbReference type="PROSITE" id="PS50853">
    <property type="entry name" value="FN3"/>
    <property type="match status" value="1"/>
</dbReference>
<proteinExistence type="predicted"/>
<sequence>MSPQLCLVLLATFIFNNDSSLATASLAPLIDLTHVDSDFIQFKWNVQRLLEQNVDKIKVTIQSDSHSGIYGYATADVSAGGVTIDELEPHTLYDVTVQATGEGVNIVYPIGSIKTRSEATRKSMFEATYTEDIEILDILIHEPEGDEEDFDGYEVLRKTGGLDSQHAWQSVANLTADEREYEMEGVEPLTKYAVKVRGLVLPDSFIEMDDPLVFETMDADVSVPRDVKLQRFHESNFTTTTTRYGKTDV</sequence>
<feature type="domain" description="Fibronectin type-III" evidence="2">
    <location>
        <begin position="25"/>
        <end position="123"/>
    </location>
</feature>
<dbReference type="InterPro" id="IPR003961">
    <property type="entry name" value="FN3_dom"/>
</dbReference>
<dbReference type="Gene3D" id="2.60.40.10">
    <property type="entry name" value="Immunoglobulins"/>
    <property type="match status" value="1"/>
</dbReference>
<accession>A0ABR4Q8C3</accession>
<feature type="chain" id="PRO_5045163547" description="Fibronectin type-III domain-containing protein" evidence="1">
    <location>
        <begin position="23"/>
        <end position="249"/>
    </location>
</feature>
<dbReference type="EMBL" id="JAKROA010000007">
    <property type="protein sequence ID" value="KAL5105806.1"/>
    <property type="molecule type" value="Genomic_DNA"/>
</dbReference>
<comment type="caution">
    <text evidence="3">The sequence shown here is derived from an EMBL/GenBank/DDBJ whole genome shotgun (WGS) entry which is preliminary data.</text>
</comment>
<gene>
    <name evidence="3" type="ORF">TcWFU_005591</name>
</gene>
<dbReference type="CDD" id="cd00063">
    <property type="entry name" value="FN3"/>
    <property type="match status" value="2"/>
</dbReference>
<reference evidence="3 4" key="1">
    <citation type="journal article" date="2022" name="Front. Cell. Infect. Microbiol.">
        <title>The Genomes of Two Strains of Taenia crassiceps the Animal Model for the Study of Human Cysticercosis.</title>
        <authorList>
            <person name="Bobes R.J."/>
            <person name="Estrada K."/>
            <person name="Rios-Valencia D.G."/>
            <person name="Calderon-Gallegos A."/>
            <person name="de la Torre P."/>
            <person name="Carrero J.C."/>
            <person name="Sanchez-Flores A."/>
            <person name="Laclette J.P."/>
        </authorList>
    </citation>
    <scope>NUCLEOTIDE SEQUENCE [LARGE SCALE GENOMIC DNA]</scope>
    <source>
        <strain evidence="3">WFUcys</strain>
    </source>
</reference>
<dbReference type="SUPFAM" id="SSF49265">
    <property type="entry name" value="Fibronectin type III"/>
    <property type="match status" value="1"/>
</dbReference>
<dbReference type="InterPro" id="IPR036116">
    <property type="entry name" value="FN3_sf"/>
</dbReference>
<evidence type="ECO:0000313" key="4">
    <source>
        <dbReference type="Proteomes" id="UP001651158"/>
    </source>
</evidence>
<name>A0ABR4Q8C3_9CEST</name>
<feature type="signal peptide" evidence="1">
    <location>
        <begin position="1"/>
        <end position="22"/>
    </location>
</feature>
<evidence type="ECO:0000313" key="3">
    <source>
        <dbReference type="EMBL" id="KAL5105806.1"/>
    </source>
</evidence>
<organism evidence="3 4">
    <name type="scientific">Taenia crassiceps</name>
    <dbReference type="NCBI Taxonomy" id="6207"/>
    <lineage>
        <taxon>Eukaryota</taxon>
        <taxon>Metazoa</taxon>
        <taxon>Spiralia</taxon>
        <taxon>Lophotrochozoa</taxon>
        <taxon>Platyhelminthes</taxon>
        <taxon>Cestoda</taxon>
        <taxon>Eucestoda</taxon>
        <taxon>Cyclophyllidea</taxon>
        <taxon>Taeniidae</taxon>
        <taxon>Taenia</taxon>
    </lineage>
</organism>
<keyword evidence="4" id="KW-1185">Reference proteome</keyword>
<dbReference type="Proteomes" id="UP001651158">
    <property type="component" value="Unassembled WGS sequence"/>
</dbReference>
<protein>
    <recommendedName>
        <fullName evidence="2">Fibronectin type-III domain-containing protein</fullName>
    </recommendedName>
</protein>